<comment type="caution">
    <text evidence="2">The sequence shown here is derived from an EMBL/GenBank/DDBJ whole genome shotgun (WGS) entry which is preliminary data.</text>
</comment>
<proteinExistence type="predicted"/>
<dbReference type="EMBL" id="RBIR01000001">
    <property type="protein sequence ID" value="RKR30214.1"/>
    <property type="molecule type" value="Genomic_DNA"/>
</dbReference>
<accession>A0A495FLU9</accession>
<evidence type="ECO:0000256" key="1">
    <source>
        <dbReference type="SAM" id="MobiDB-lite"/>
    </source>
</evidence>
<dbReference type="AlphaFoldDB" id="A0A495FLU9"/>
<protein>
    <submittedName>
        <fullName evidence="2">Uncharacterized protein</fullName>
    </submittedName>
</protein>
<sequence length="140" mass="15345">MARRYAEYKPAPDKPSPAPTNVGGYDGLLNYCRGKEVALPRSREGLVVIDALIEHPEAKGDLTGLARAIGMFYGDVLTHIIPGAHWEVVEEGFPTVRISRNTSVSVIHVAQRRLDVGLPTLAMNYDHAIDLIDGDRLRGN</sequence>
<dbReference type="Pfam" id="PF19794">
    <property type="entry name" value="DUF6278"/>
    <property type="match status" value="1"/>
</dbReference>
<name>A0A495FLU9_9MICC</name>
<dbReference type="Proteomes" id="UP000276055">
    <property type="component" value="Unassembled WGS sequence"/>
</dbReference>
<feature type="compositionally biased region" description="Basic and acidic residues" evidence="1">
    <location>
        <begin position="1"/>
        <end position="12"/>
    </location>
</feature>
<organism evidence="2 3">
    <name type="scientific">Arthrobacter oryzae</name>
    <dbReference type="NCBI Taxonomy" id="409290"/>
    <lineage>
        <taxon>Bacteria</taxon>
        <taxon>Bacillati</taxon>
        <taxon>Actinomycetota</taxon>
        <taxon>Actinomycetes</taxon>
        <taxon>Micrococcales</taxon>
        <taxon>Micrococcaceae</taxon>
        <taxon>Arthrobacter</taxon>
    </lineage>
</organism>
<reference evidence="2 3" key="1">
    <citation type="submission" date="2018-10" db="EMBL/GenBank/DDBJ databases">
        <title>Genomic Encyclopedia of Type Strains, Phase IV (KMG-IV): sequencing the most valuable type-strain genomes for metagenomic binning, comparative biology and taxonomic classification.</title>
        <authorList>
            <person name="Goeker M."/>
        </authorList>
    </citation>
    <scope>NUCLEOTIDE SEQUENCE [LARGE SCALE GENOMIC DNA]</scope>
    <source>
        <strain evidence="2 3">DSM 25586</strain>
    </source>
</reference>
<dbReference type="InterPro" id="IPR046245">
    <property type="entry name" value="DUF6278"/>
</dbReference>
<gene>
    <name evidence="2" type="ORF">C8D78_0536</name>
</gene>
<feature type="region of interest" description="Disordered" evidence="1">
    <location>
        <begin position="1"/>
        <end position="20"/>
    </location>
</feature>
<evidence type="ECO:0000313" key="2">
    <source>
        <dbReference type="EMBL" id="RKR30214.1"/>
    </source>
</evidence>
<evidence type="ECO:0000313" key="3">
    <source>
        <dbReference type="Proteomes" id="UP000276055"/>
    </source>
</evidence>